<dbReference type="EMBL" id="CP036525">
    <property type="protein sequence ID" value="QDT06674.1"/>
    <property type="molecule type" value="Genomic_DNA"/>
</dbReference>
<name>A0A517NHR2_9BACT</name>
<feature type="region of interest" description="Disordered" evidence="1">
    <location>
        <begin position="41"/>
        <end position="95"/>
    </location>
</feature>
<sequence length="108" mass="11658">MGGNRCADRISVAPMHPTLTSLPIDKTFQFVILRRGIVTGHPFNPQNRYHPDDRNGLRPGTGGPTKPAIQRCQNRQDDEFSAPGVTSHTGSVDDGGQCLVGDLFSAQS</sequence>
<evidence type="ECO:0000256" key="1">
    <source>
        <dbReference type="SAM" id="MobiDB-lite"/>
    </source>
</evidence>
<gene>
    <name evidence="2" type="ORF">K227x_50900</name>
</gene>
<accession>A0A517NHR2</accession>
<organism evidence="2 3">
    <name type="scientific">Rubripirellula lacrimiformis</name>
    <dbReference type="NCBI Taxonomy" id="1930273"/>
    <lineage>
        <taxon>Bacteria</taxon>
        <taxon>Pseudomonadati</taxon>
        <taxon>Planctomycetota</taxon>
        <taxon>Planctomycetia</taxon>
        <taxon>Pirellulales</taxon>
        <taxon>Pirellulaceae</taxon>
        <taxon>Rubripirellula</taxon>
    </lineage>
</organism>
<evidence type="ECO:0000313" key="3">
    <source>
        <dbReference type="Proteomes" id="UP000318538"/>
    </source>
</evidence>
<keyword evidence="3" id="KW-1185">Reference proteome</keyword>
<proteinExistence type="predicted"/>
<dbReference type="Proteomes" id="UP000318538">
    <property type="component" value="Chromosome"/>
</dbReference>
<dbReference type="KEGG" id="rlc:K227x_50900"/>
<dbReference type="AlphaFoldDB" id="A0A517NHR2"/>
<reference evidence="2 3" key="1">
    <citation type="submission" date="2019-02" db="EMBL/GenBank/DDBJ databases">
        <title>Deep-cultivation of Planctomycetes and their phenomic and genomic characterization uncovers novel biology.</title>
        <authorList>
            <person name="Wiegand S."/>
            <person name="Jogler M."/>
            <person name="Boedeker C."/>
            <person name="Pinto D."/>
            <person name="Vollmers J."/>
            <person name="Rivas-Marin E."/>
            <person name="Kohn T."/>
            <person name="Peeters S.H."/>
            <person name="Heuer A."/>
            <person name="Rast P."/>
            <person name="Oberbeckmann S."/>
            <person name="Bunk B."/>
            <person name="Jeske O."/>
            <person name="Meyerdierks A."/>
            <person name="Storesund J.E."/>
            <person name="Kallscheuer N."/>
            <person name="Luecker S."/>
            <person name="Lage O.M."/>
            <person name="Pohl T."/>
            <person name="Merkel B.J."/>
            <person name="Hornburger P."/>
            <person name="Mueller R.-W."/>
            <person name="Bruemmer F."/>
            <person name="Labrenz M."/>
            <person name="Spormann A.M."/>
            <person name="Op den Camp H."/>
            <person name="Overmann J."/>
            <person name="Amann R."/>
            <person name="Jetten M.S.M."/>
            <person name="Mascher T."/>
            <person name="Medema M.H."/>
            <person name="Devos D.P."/>
            <person name="Kaster A.-K."/>
            <person name="Ovreas L."/>
            <person name="Rohde M."/>
            <person name="Galperin M.Y."/>
            <person name="Jogler C."/>
        </authorList>
    </citation>
    <scope>NUCLEOTIDE SEQUENCE [LARGE SCALE GENOMIC DNA]</scope>
    <source>
        <strain evidence="2 3">K22_7</strain>
    </source>
</reference>
<evidence type="ECO:0000313" key="2">
    <source>
        <dbReference type="EMBL" id="QDT06674.1"/>
    </source>
</evidence>
<protein>
    <submittedName>
        <fullName evidence="2">Uncharacterized protein</fullName>
    </submittedName>
</protein>